<sequence>MCKHKIIDIKNHTRWLVPQEPRCGVCVRGTPQQMLGGVAERPGEQRKPAPGRTSMPGLQPEHSRRRRCDTLPATA</sequence>
<accession>A0A5B7H2Z3</accession>
<proteinExistence type="predicted"/>
<organism evidence="2 3">
    <name type="scientific">Portunus trituberculatus</name>
    <name type="common">Swimming crab</name>
    <name type="synonym">Neptunus trituberculatus</name>
    <dbReference type="NCBI Taxonomy" id="210409"/>
    <lineage>
        <taxon>Eukaryota</taxon>
        <taxon>Metazoa</taxon>
        <taxon>Ecdysozoa</taxon>
        <taxon>Arthropoda</taxon>
        <taxon>Crustacea</taxon>
        <taxon>Multicrustacea</taxon>
        <taxon>Malacostraca</taxon>
        <taxon>Eumalacostraca</taxon>
        <taxon>Eucarida</taxon>
        <taxon>Decapoda</taxon>
        <taxon>Pleocyemata</taxon>
        <taxon>Brachyura</taxon>
        <taxon>Eubrachyura</taxon>
        <taxon>Portunoidea</taxon>
        <taxon>Portunidae</taxon>
        <taxon>Portuninae</taxon>
        <taxon>Portunus</taxon>
    </lineage>
</organism>
<protein>
    <submittedName>
        <fullName evidence="2">Uncharacterized protein</fullName>
    </submittedName>
</protein>
<evidence type="ECO:0000256" key="1">
    <source>
        <dbReference type="SAM" id="MobiDB-lite"/>
    </source>
</evidence>
<gene>
    <name evidence="2" type="ORF">E2C01_058539</name>
</gene>
<comment type="caution">
    <text evidence="2">The sequence shown here is derived from an EMBL/GenBank/DDBJ whole genome shotgun (WGS) entry which is preliminary data.</text>
</comment>
<evidence type="ECO:0000313" key="2">
    <source>
        <dbReference type="EMBL" id="MPC64423.1"/>
    </source>
</evidence>
<keyword evidence="3" id="KW-1185">Reference proteome</keyword>
<feature type="region of interest" description="Disordered" evidence="1">
    <location>
        <begin position="35"/>
        <end position="75"/>
    </location>
</feature>
<name>A0A5B7H2Z3_PORTR</name>
<dbReference type="AlphaFoldDB" id="A0A5B7H2Z3"/>
<evidence type="ECO:0000313" key="3">
    <source>
        <dbReference type="Proteomes" id="UP000324222"/>
    </source>
</evidence>
<reference evidence="2 3" key="1">
    <citation type="submission" date="2019-05" db="EMBL/GenBank/DDBJ databases">
        <title>Another draft genome of Portunus trituberculatus and its Hox gene families provides insights of decapod evolution.</title>
        <authorList>
            <person name="Jeong J.-H."/>
            <person name="Song I."/>
            <person name="Kim S."/>
            <person name="Choi T."/>
            <person name="Kim D."/>
            <person name="Ryu S."/>
            <person name="Kim W."/>
        </authorList>
    </citation>
    <scope>NUCLEOTIDE SEQUENCE [LARGE SCALE GENOMIC DNA]</scope>
    <source>
        <tissue evidence="2">Muscle</tissue>
    </source>
</reference>
<dbReference type="Proteomes" id="UP000324222">
    <property type="component" value="Unassembled WGS sequence"/>
</dbReference>
<dbReference type="EMBL" id="VSRR010022075">
    <property type="protein sequence ID" value="MPC64423.1"/>
    <property type="molecule type" value="Genomic_DNA"/>
</dbReference>